<organism evidence="1">
    <name type="scientific">Neobacillus citreus</name>
    <dbReference type="NCBI Taxonomy" id="2833578"/>
    <lineage>
        <taxon>Bacteria</taxon>
        <taxon>Bacillati</taxon>
        <taxon>Bacillota</taxon>
        <taxon>Bacilli</taxon>
        <taxon>Bacillales</taxon>
        <taxon>Bacillaceae</taxon>
        <taxon>Neobacillus</taxon>
    </lineage>
</organism>
<evidence type="ECO:0000313" key="3">
    <source>
        <dbReference type="Proteomes" id="UP000677265"/>
    </source>
</evidence>
<evidence type="ECO:0000313" key="1">
    <source>
        <dbReference type="EMBL" id="MBS4184993.1"/>
    </source>
</evidence>
<dbReference type="EMBL" id="JAGYPE010000005">
    <property type="protein sequence ID" value="MBS4184993.1"/>
    <property type="molecule type" value="Genomic_DNA"/>
</dbReference>
<dbReference type="AlphaFoldDB" id="A0A942T4L9"/>
<name>A0A942T4L9_9BACI</name>
<reference evidence="1" key="1">
    <citation type="submission" date="2021-05" db="EMBL/GenBank/DDBJ databases">
        <title>Novel Bacillus species.</title>
        <authorList>
            <person name="Liu G."/>
        </authorList>
    </citation>
    <scope>NUCLEOTIDE SEQUENCE</scope>
    <source>
        <strain evidence="1 3">FJAT-50051</strain>
    </source>
</reference>
<gene>
    <name evidence="2" type="ORF">KHB02_013945</name>
    <name evidence="1" type="ORF">KHB02_26795</name>
</gene>
<keyword evidence="3" id="KW-1185">Reference proteome</keyword>
<evidence type="ECO:0000313" key="2">
    <source>
        <dbReference type="EMBL" id="MCH6266628.1"/>
    </source>
</evidence>
<dbReference type="RefSeq" id="WP_213144856.1">
    <property type="nucleotide sequence ID" value="NZ_JAGYPE020000023.1"/>
</dbReference>
<proteinExistence type="predicted"/>
<dbReference type="EMBL" id="JAGYPE020000023">
    <property type="protein sequence ID" value="MCH6266628.1"/>
    <property type="molecule type" value="Genomic_DNA"/>
</dbReference>
<dbReference type="Proteomes" id="UP000677265">
    <property type="component" value="Unassembled WGS sequence"/>
</dbReference>
<sequence length="158" mass="18167">MKSAFAVEAKGEIEFLPEIKELILKETNIAFQKDNMFIYLRADDADYAKEILTAAELFEELHQVILTNNGIAGPYFEDFGIQLLDDCYCLFKADLLYFSFTAGNPNDIQMAKYQVEEHLVFETIHNETALFFSETHNNELIQNIAKAYKTVLSFTIDK</sequence>
<comment type="caution">
    <text evidence="1">The sequence shown here is derived from an EMBL/GenBank/DDBJ whole genome shotgun (WGS) entry which is preliminary data.</text>
</comment>
<protein>
    <submittedName>
        <fullName evidence="1">Uncharacterized protein</fullName>
    </submittedName>
</protein>
<accession>A0A942T4L9</accession>